<feature type="domain" description="ParB C-terminal dimerisation" evidence="3">
    <location>
        <begin position="110"/>
        <end position="158"/>
    </location>
</feature>
<geneLocation type="plasmid" evidence="4">
    <name>CFBP8129_p211</name>
</geneLocation>
<dbReference type="InterPro" id="IPR050336">
    <property type="entry name" value="Chromosome_partition/occlusion"/>
</dbReference>
<evidence type="ECO:0000259" key="2">
    <source>
        <dbReference type="Pfam" id="PF17762"/>
    </source>
</evidence>
<keyword evidence="1" id="KW-0238">DNA-binding</keyword>
<dbReference type="InterPro" id="IPR041468">
    <property type="entry name" value="HTH_ParB/Spo0J"/>
</dbReference>
<dbReference type="Pfam" id="PF17762">
    <property type="entry name" value="HTH_ParB"/>
    <property type="match status" value="1"/>
</dbReference>
<proteinExistence type="predicted"/>
<dbReference type="GO" id="GO:0005694">
    <property type="term" value="C:chromosome"/>
    <property type="evidence" value="ECO:0007669"/>
    <property type="project" value="TreeGrafter"/>
</dbReference>
<name>A0A6V7FEH9_9XANT</name>
<organism evidence="4">
    <name type="scientific">Xanthomonas hortorum pv. gardneri</name>
    <dbReference type="NCBI Taxonomy" id="2754056"/>
    <lineage>
        <taxon>Bacteria</taxon>
        <taxon>Pseudomonadati</taxon>
        <taxon>Pseudomonadota</taxon>
        <taxon>Gammaproteobacteria</taxon>
        <taxon>Lysobacterales</taxon>
        <taxon>Lysobacteraceae</taxon>
        <taxon>Xanthomonas</taxon>
    </lineage>
</organism>
<dbReference type="RefSeq" id="WP_046936271.1">
    <property type="nucleotide sequence ID" value="NZ_CP018729.1"/>
</dbReference>
<dbReference type="SUPFAM" id="SSF109709">
    <property type="entry name" value="KorB DNA-binding domain-like"/>
    <property type="match status" value="1"/>
</dbReference>
<dbReference type="InterPro" id="IPR057240">
    <property type="entry name" value="ParB_dimer_C"/>
</dbReference>
<sequence length="163" mass="18475">MAKGRTSDVERVKGQLLTKAKQREIASDMGKSRSRVANIARISRKARPEWLQWVDVGRLKLKHVEYVLALRADLAEELLRRAMARGWSTETLRREVMKAKGRRLLEEASKDPNVASLERKLTDKFGSGVTIETRPGMGGTLTFSFTDNDVLDGLLEQMGYRED</sequence>
<keyword evidence="4" id="KW-0614">Plasmid</keyword>
<dbReference type="PANTHER" id="PTHR33375">
    <property type="entry name" value="CHROMOSOME-PARTITIONING PROTEIN PARB-RELATED"/>
    <property type="match status" value="1"/>
</dbReference>
<dbReference type="GO" id="GO:0003677">
    <property type="term" value="F:DNA binding"/>
    <property type="evidence" value="ECO:0007669"/>
    <property type="project" value="UniProtKB-KW"/>
</dbReference>
<evidence type="ECO:0000313" key="4">
    <source>
        <dbReference type="EMBL" id="CAD0361961.1"/>
    </source>
</evidence>
<dbReference type="PANTHER" id="PTHR33375:SF1">
    <property type="entry name" value="CHROMOSOME-PARTITIONING PROTEIN PARB-RELATED"/>
    <property type="match status" value="1"/>
</dbReference>
<dbReference type="EMBL" id="LR828254">
    <property type="protein sequence ID" value="CAD0361957.1"/>
    <property type="molecule type" value="Genomic_DNA"/>
</dbReference>
<dbReference type="GO" id="GO:0007059">
    <property type="term" value="P:chromosome segregation"/>
    <property type="evidence" value="ECO:0007669"/>
    <property type="project" value="TreeGrafter"/>
</dbReference>
<feature type="domain" description="ParB/Spo0J HTH" evidence="2">
    <location>
        <begin position="19"/>
        <end position="99"/>
    </location>
</feature>
<accession>A0A6V7FEH9</accession>
<dbReference type="EMBL" id="LR828254">
    <property type="protein sequence ID" value="CAD0361961.1"/>
    <property type="molecule type" value="Genomic_DNA"/>
</dbReference>
<gene>
    <name evidence="4" type="primary">parB</name>
    <name evidence="4" type="ORF">CFBP8129_44940</name>
</gene>
<dbReference type="Gene3D" id="1.10.10.2830">
    <property type="match status" value="1"/>
</dbReference>
<reference evidence="4" key="1">
    <citation type="submission" date="2020-07" db="EMBL/GenBank/DDBJ databases">
        <authorList>
            <person name="Pothier F. J."/>
        </authorList>
    </citation>
    <scope>NUCLEOTIDE SEQUENCE [LARGE SCALE GENOMIC DNA]</scope>
    <source>
        <plasmid evidence="4">CFBP8129_p211</plasmid>
    </source>
</reference>
<evidence type="ECO:0000256" key="1">
    <source>
        <dbReference type="ARBA" id="ARBA00023125"/>
    </source>
</evidence>
<protein>
    <submittedName>
        <fullName evidence="4">Putative chromosome-partitioning protein ParB</fullName>
    </submittedName>
</protein>
<dbReference type="GO" id="GO:0045881">
    <property type="term" value="P:positive regulation of sporulation resulting in formation of a cellular spore"/>
    <property type="evidence" value="ECO:0007669"/>
    <property type="project" value="TreeGrafter"/>
</dbReference>
<evidence type="ECO:0000259" key="3">
    <source>
        <dbReference type="Pfam" id="PF23552"/>
    </source>
</evidence>
<dbReference type="Pfam" id="PF23552">
    <property type="entry name" value="ParB_C"/>
    <property type="match status" value="1"/>
</dbReference>
<dbReference type="AlphaFoldDB" id="A0A6V7FEH9"/>